<dbReference type="GO" id="GO:0051603">
    <property type="term" value="P:proteolysis involved in protein catabolic process"/>
    <property type="evidence" value="ECO:0007669"/>
    <property type="project" value="TreeGrafter"/>
</dbReference>
<proteinExistence type="predicted"/>
<dbReference type="PANTHER" id="PTHR43690">
    <property type="entry name" value="NARDILYSIN"/>
    <property type="match status" value="1"/>
</dbReference>
<dbReference type="GO" id="GO:0004222">
    <property type="term" value="F:metalloendopeptidase activity"/>
    <property type="evidence" value="ECO:0007669"/>
    <property type="project" value="UniProtKB-EC"/>
</dbReference>
<dbReference type="GO" id="GO:0005739">
    <property type="term" value="C:mitochondrion"/>
    <property type="evidence" value="ECO:0007669"/>
    <property type="project" value="TreeGrafter"/>
</dbReference>
<evidence type="ECO:0000313" key="3">
    <source>
        <dbReference type="Proteomes" id="UP001150907"/>
    </source>
</evidence>
<dbReference type="PANTHER" id="PTHR43690:SF18">
    <property type="entry name" value="INSULIN-DEGRADING ENZYME-RELATED"/>
    <property type="match status" value="1"/>
</dbReference>
<protein>
    <submittedName>
        <fullName evidence="2">Metalloprotease</fullName>
        <ecNumber evidence="2">3.4.24.56</ecNumber>
    </submittedName>
</protein>
<dbReference type="OrthoDB" id="952271at2759"/>
<name>A0A9W8B9H7_9FUNG</name>
<reference evidence="2" key="1">
    <citation type="submission" date="2022-07" db="EMBL/GenBank/DDBJ databases">
        <title>Phylogenomic reconstructions and comparative analyses of Kickxellomycotina fungi.</title>
        <authorList>
            <person name="Reynolds N.K."/>
            <person name="Stajich J.E."/>
            <person name="Barry K."/>
            <person name="Grigoriev I.V."/>
            <person name="Crous P."/>
            <person name="Smith M.E."/>
        </authorList>
    </citation>
    <scope>NUCLEOTIDE SEQUENCE</scope>
    <source>
        <strain evidence="2">IMI 214461</strain>
    </source>
</reference>
<dbReference type="InterPro" id="IPR050626">
    <property type="entry name" value="Peptidase_M16"/>
</dbReference>
<dbReference type="AlphaFoldDB" id="A0A9W8B9H7"/>
<sequence length="110" mass="12892">MVEGENNLAYVTKRINEFIRQYRQKLLDMTMSEFEAAVQSLIRLKQDKLKSVSAEFSRFRGHIVSNKYNFGKLGDEVAHLEQLRKSDLLTFWDKYVNAATAPQYTRVDLQ</sequence>
<feature type="non-terminal residue" evidence="2">
    <location>
        <position position="110"/>
    </location>
</feature>
<comment type="caution">
    <text evidence="2">The sequence shown here is derived from an EMBL/GenBank/DDBJ whole genome shotgun (WGS) entry which is preliminary data.</text>
</comment>
<gene>
    <name evidence="2" type="primary">STE23_7</name>
    <name evidence="2" type="ORF">H4R26_005269</name>
</gene>
<keyword evidence="3" id="KW-1185">Reference proteome</keyword>
<evidence type="ECO:0000313" key="2">
    <source>
        <dbReference type="EMBL" id="KAJ1998930.1"/>
    </source>
</evidence>
<dbReference type="EC" id="3.4.24.56" evidence="2"/>
<dbReference type="SUPFAM" id="SSF63411">
    <property type="entry name" value="LuxS/MPP-like metallohydrolase"/>
    <property type="match status" value="1"/>
</dbReference>
<dbReference type="Proteomes" id="UP001150907">
    <property type="component" value="Unassembled WGS sequence"/>
</dbReference>
<keyword evidence="2" id="KW-0378">Hydrolase</keyword>
<dbReference type="GO" id="GO:0005829">
    <property type="term" value="C:cytosol"/>
    <property type="evidence" value="ECO:0007669"/>
    <property type="project" value="TreeGrafter"/>
</dbReference>
<keyword evidence="2" id="KW-0645">Protease</keyword>
<keyword evidence="1" id="KW-0479">Metal-binding</keyword>
<dbReference type="EMBL" id="JANBQF010000826">
    <property type="protein sequence ID" value="KAJ1998930.1"/>
    <property type="molecule type" value="Genomic_DNA"/>
</dbReference>
<accession>A0A9W8B9H7</accession>
<dbReference type="GO" id="GO:0046872">
    <property type="term" value="F:metal ion binding"/>
    <property type="evidence" value="ECO:0007669"/>
    <property type="project" value="UniProtKB-KW"/>
</dbReference>
<dbReference type="Gene3D" id="3.30.830.10">
    <property type="entry name" value="Metalloenzyme, LuxS/M16 peptidase-like"/>
    <property type="match status" value="1"/>
</dbReference>
<keyword evidence="2" id="KW-0482">Metalloprotease</keyword>
<organism evidence="2 3">
    <name type="scientific">Coemansia thaxteri</name>
    <dbReference type="NCBI Taxonomy" id="2663907"/>
    <lineage>
        <taxon>Eukaryota</taxon>
        <taxon>Fungi</taxon>
        <taxon>Fungi incertae sedis</taxon>
        <taxon>Zoopagomycota</taxon>
        <taxon>Kickxellomycotina</taxon>
        <taxon>Kickxellomycetes</taxon>
        <taxon>Kickxellales</taxon>
        <taxon>Kickxellaceae</taxon>
        <taxon>Coemansia</taxon>
    </lineage>
</organism>
<dbReference type="InterPro" id="IPR011249">
    <property type="entry name" value="Metalloenz_LuxS/M16"/>
</dbReference>
<dbReference type="GO" id="GO:0043171">
    <property type="term" value="P:peptide catabolic process"/>
    <property type="evidence" value="ECO:0007669"/>
    <property type="project" value="TreeGrafter"/>
</dbReference>
<evidence type="ECO:0000256" key="1">
    <source>
        <dbReference type="ARBA" id="ARBA00022723"/>
    </source>
</evidence>